<feature type="region of interest" description="Disordered" evidence="1">
    <location>
        <begin position="358"/>
        <end position="381"/>
    </location>
</feature>
<proteinExistence type="predicted"/>
<dbReference type="PANTHER" id="PTHR37957">
    <property type="entry name" value="BLR7070 PROTEIN"/>
    <property type="match status" value="1"/>
</dbReference>
<dbReference type="SUPFAM" id="SSF101898">
    <property type="entry name" value="NHL repeat"/>
    <property type="match status" value="1"/>
</dbReference>
<name>A0A1L7AB33_9PROT</name>
<organism evidence="4 5">
    <name type="scientific">Roseomonas gilardii</name>
    <dbReference type="NCBI Taxonomy" id="257708"/>
    <lineage>
        <taxon>Bacteria</taxon>
        <taxon>Pseudomonadati</taxon>
        <taxon>Pseudomonadota</taxon>
        <taxon>Alphaproteobacteria</taxon>
        <taxon>Acetobacterales</taxon>
        <taxon>Roseomonadaceae</taxon>
        <taxon>Roseomonas</taxon>
    </lineage>
</organism>
<dbReference type="Pfam" id="PF13449">
    <property type="entry name" value="Phytase-like"/>
    <property type="match status" value="1"/>
</dbReference>
<feature type="compositionally biased region" description="Polar residues" evidence="1">
    <location>
        <begin position="368"/>
        <end position="381"/>
    </location>
</feature>
<sequence>MRRLLLAATCLALPCLVGGFLFLSPAARAAEPQITILDDHDPGMRLGTVRFPDGKTLELTVGIGSAAYRRPGDAPDIVYTMSDRGPNFTCEEGVKITGLAIGKLCAPDEKGRVYPVPSYSPTIYGVMLDPAAKRFRVFEAIAIKGQDGRPVTGLTNPLPGRTETPIDAEGKKLDFDPSALDAEGLFRAPDGSFWIGEENAPSIVHIGADGRVLRRYVPAGGSKAELAGARYEVADTLPAILAKRQSNRGIESLTGVPDGSALYAMVQNPLANPDAAAYRKARNTRLLRFDPATGKVTGEWVYQLEDPRSFRLDPSENQSAPRISEMTWLGPDRLLVLERTDGTTKLFEVKLNDGATDIAGGQWDDPQTRPTLEQSNELSGTGVTPLRKRLVLDTADHKDLPVKLEGMAILPDDTLLLVNDDDFGISGERTRIVLVRGLGLNAGK</sequence>
<feature type="region of interest" description="Disordered" evidence="1">
    <location>
        <begin position="151"/>
        <end position="171"/>
    </location>
</feature>
<dbReference type="PANTHER" id="PTHR37957:SF1">
    <property type="entry name" value="PHYTASE-LIKE DOMAIN-CONTAINING PROTEIN"/>
    <property type="match status" value="1"/>
</dbReference>
<evidence type="ECO:0000256" key="1">
    <source>
        <dbReference type="SAM" id="MobiDB-lite"/>
    </source>
</evidence>
<feature type="domain" description="Phytase-like" evidence="3">
    <location>
        <begin position="131"/>
        <end position="423"/>
    </location>
</feature>
<feature type="chain" id="PRO_5012092077" description="Phytase-like domain-containing protein" evidence="2">
    <location>
        <begin position="30"/>
        <end position="444"/>
    </location>
</feature>
<keyword evidence="2" id="KW-0732">Signal</keyword>
<dbReference type="eggNOG" id="COG4222">
    <property type="taxonomic scope" value="Bacteria"/>
</dbReference>
<accession>A0A1L7AB33</accession>
<dbReference type="AlphaFoldDB" id="A0A1L7AB33"/>
<dbReference type="RefSeq" id="WP_075796962.1">
    <property type="nucleotide sequence ID" value="NZ_CP015583.1"/>
</dbReference>
<dbReference type="InterPro" id="IPR027372">
    <property type="entry name" value="Phytase-like_dom"/>
</dbReference>
<dbReference type="STRING" id="257708.RGI145_01620"/>
<dbReference type="KEGG" id="rgi:RGI145_01620"/>
<gene>
    <name evidence="4" type="ORF">RGI145_01620</name>
</gene>
<evidence type="ECO:0000313" key="4">
    <source>
        <dbReference type="EMBL" id="APT56005.1"/>
    </source>
</evidence>
<protein>
    <recommendedName>
        <fullName evidence="3">Phytase-like domain-containing protein</fullName>
    </recommendedName>
</protein>
<evidence type="ECO:0000256" key="2">
    <source>
        <dbReference type="SAM" id="SignalP"/>
    </source>
</evidence>
<evidence type="ECO:0000313" key="5">
    <source>
        <dbReference type="Proteomes" id="UP000185494"/>
    </source>
</evidence>
<evidence type="ECO:0000259" key="3">
    <source>
        <dbReference type="Pfam" id="PF13449"/>
    </source>
</evidence>
<feature type="signal peptide" evidence="2">
    <location>
        <begin position="1"/>
        <end position="29"/>
    </location>
</feature>
<dbReference type="EMBL" id="CP015583">
    <property type="protein sequence ID" value="APT56005.1"/>
    <property type="molecule type" value="Genomic_DNA"/>
</dbReference>
<reference evidence="4 5" key="1">
    <citation type="submission" date="2016-05" db="EMBL/GenBank/DDBJ databases">
        <title>Complete Genome and Methylome Analysis of Psychrotrophic Bacterial Isolates from Antarctic Lake Untersee.</title>
        <authorList>
            <person name="Fomenkov A."/>
            <person name="Akimov V.N."/>
            <person name="Vasilyeva L.V."/>
            <person name="Andersen D."/>
            <person name="Vincze T."/>
            <person name="Roberts R.J."/>
        </authorList>
    </citation>
    <scope>NUCLEOTIDE SEQUENCE [LARGE SCALE GENOMIC DNA]</scope>
    <source>
        <strain evidence="4 5">U14-5</strain>
    </source>
</reference>
<dbReference type="Proteomes" id="UP000185494">
    <property type="component" value="Chromosome 1"/>
</dbReference>